<dbReference type="EMBL" id="DVJO01000178">
    <property type="protein sequence ID" value="HIS83572.1"/>
    <property type="molecule type" value="Genomic_DNA"/>
</dbReference>
<evidence type="ECO:0008006" key="3">
    <source>
        <dbReference type="Google" id="ProtNLM"/>
    </source>
</evidence>
<dbReference type="Proteomes" id="UP000824139">
    <property type="component" value="Unassembled WGS sequence"/>
</dbReference>
<comment type="caution">
    <text evidence="1">The sequence shown here is derived from an EMBL/GenBank/DDBJ whole genome shotgun (WGS) entry which is preliminary data.</text>
</comment>
<organism evidence="1 2">
    <name type="scientific">Candidatus Scatenecus faecavium</name>
    <dbReference type="NCBI Taxonomy" id="2840915"/>
    <lineage>
        <taxon>Bacteria</taxon>
        <taxon>Candidatus Scatenecus</taxon>
    </lineage>
</organism>
<evidence type="ECO:0000313" key="1">
    <source>
        <dbReference type="EMBL" id="HIS83572.1"/>
    </source>
</evidence>
<sequence>MSINEDLRVLLLKECLTIKALAKKANEVSSKKFTADGISQKLNKGTMKYDEAQFLGDVLGYKLEFVKK</sequence>
<name>A0A9D1K486_9BACT</name>
<accession>A0A9D1K486</accession>
<evidence type="ECO:0000313" key="2">
    <source>
        <dbReference type="Proteomes" id="UP000824139"/>
    </source>
</evidence>
<proteinExistence type="predicted"/>
<gene>
    <name evidence="1" type="ORF">IAD41_08230</name>
</gene>
<reference evidence="1" key="1">
    <citation type="submission" date="2020-10" db="EMBL/GenBank/DDBJ databases">
        <authorList>
            <person name="Gilroy R."/>
        </authorList>
    </citation>
    <scope>NUCLEOTIDE SEQUENCE</scope>
    <source>
        <strain evidence="1">CHK152-2994</strain>
    </source>
</reference>
<dbReference type="AlphaFoldDB" id="A0A9D1K486"/>
<reference evidence="1" key="2">
    <citation type="journal article" date="2021" name="PeerJ">
        <title>Extensive microbial diversity within the chicken gut microbiome revealed by metagenomics and culture.</title>
        <authorList>
            <person name="Gilroy R."/>
            <person name="Ravi A."/>
            <person name="Getino M."/>
            <person name="Pursley I."/>
            <person name="Horton D.L."/>
            <person name="Alikhan N.F."/>
            <person name="Baker D."/>
            <person name="Gharbi K."/>
            <person name="Hall N."/>
            <person name="Watson M."/>
            <person name="Adriaenssens E.M."/>
            <person name="Foster-Nyarko E."/>
            <person name="Jarju S."/>
            <person name="Secka A."/>
            <person name="Antonio M."/>
            <person name="Oren A."/>
            <person name="Chaudhuri R.R."/>
            <person name="La Ragione R."/>
            <person name="Hildebrand F."/>
            <person name="Pallen M.J."/>
        </authorList>
    </citation>
    <scope>NUCLEOTIDE SEQUENCE</scope>
    <source>
        <strain evidence="1">CHK152-2994</strain>
    </source>
</reference>
<protein>
    <recommendedName>
        <fullName evidence="3">Phosphoribosylglycinamide formyltransferase</fullName>
    </recommendedName>
</protein>